<dbReference type="Proteomes" id="UP001064048">
    <property type="component" value="Chromosome 13"/>
</dbReference>
<comment type="caution">
    <text evidence="1">The sequence shown here is derived from an EMBL/GenBank/DDBJ whole genome shotgun (WGS) entry which is preliminary data.</text>
</comment>
<accession>A0ACC0JAR4</accession>
<reference evidence="1 2" key="1">
    <citation type="journal article" date="2022" name="Genome Biol. Evol.">
        <title>The Spruce Budworm Genome: Reconstructing the Evolutionary History of Antifreeze Proteins.</title>
        <authorList>
            <person name="Beliveau C."/>
            <person name="Gagne P."/>
            <person name="Picq S."/>
            <person name="Vernygora O."/>
            <person name="Keeling C.I."/>
            <person name="Pinkney K."/>
            <person name="Doucet D."/>
            <person name="Wen F."/>
            <person name="Johnston J.S."/>
            <person name="Maaroufi H."/>
            <person name="Boyle B."/>
            <person name="Laroche J."/>
            <person name="Dewar K."/>
            <person name="Juretic N."/>
            <person name="Blackburn G."/>
            <person name="Nisole A."/>
            <person name="Brunet B."/>
            <person name="Brandao M."/>
            <person name="Lumley L."/>
            <person name="Duan J."/>
            <person name="Quan G."/>
            <person name="Lucarotti C.J."/>
            <person name="Roe A.D."/>
            <person name="Sperling F.A.H."/>
            <person name="Levesque R.C."/>
            <person name="Cusson M."/>
        </authorList>
    </citation>
    <scope>NUCLEOTIDE SEQUENCE [LARGE SCALE GENOMIC DNA]</scope>
    <source>
        <strain evidence="1">Glfc:IPQL:Cfum</strain>
    </source>
</reference>
<sequence length="220" mass="23873">MENRFGLYSFLNTMLSGLAIISMACLVYGSTIVVPASACELQTTGSQRGILVAAPVIGLILGAPLWGYLGDTRGRRSMLILSLLSSALINAVSAISVNWIMLMILQFIASLFLVAACCFYFMQESPKFALVKGDEPRALKILAAIHRVNHKKGAVLEIKGLIPEVLLRDMGLTAKDQLVPLFKAPLLKHTIILSFLFMFQLLRPDPSLRGCPLLPIASSG</sequence>
<evidence type="ECO:0000313" key="2">
    <source>
        <dbReference type="Proteomes" id="UP001064048"/>
    </source>
</evidence>
<protein>
    <submittedName>
        <fullName evidence="1">Uncharacterized protein</fullName>
    </submittedName>
</protein>
<gene>
    <name evidence="1" type="ORF">MSG28_008286</name>
</gene>
<organism evidence="1 2">
    <name type="scientific">Choristoneura fumiferana</name>
    <name type="common">Spruce budworm moth</name>
    <name type="synonym">Archips fumiferana</name>
    <dbReference type="NCBI Taxonomy" id="7141"/>
    <lineage>
        <taxon>Eukaryota</taxon>
        <taxon>Metazoa</taxon>
        <taxon>Ecdysozoa</taxon>
        <taxon>Arthropoda</taxon>
        <taxon>Hexapoda</taxon>
        <taxon>Insecta</taxon>
        <taxon>Pterygota</taxon>
        <taxon>Neoptera</taxon>
        <taxon>Endopterygota</taxon>
        <taxon>Lepidoptera</taxon>
        <taxon>Glossata</taxon>
        <taxon>Ditrysia</taxon>
        <taxon>Tortricoidea</taxon>
        <taxon>Tortricidae</taxon>
        <taxon>Tortricinae</taxon>
        <taxon>Choristoneura</taxon>
    </lineage>
</organism>
<dbReference type="EMBL" id="CM046113">
    <property type="protein sequence ID" value="KAI8421223.1"/>
    <property type="molecule type" value="Genomic_DNA"/>
</dbReference>
<keyword evidence="2" id="KW-1185">Reference proteome</keyword>
<proteinExistence type="predicted"/>
<evidence type="ECO:0000313" key="1">
    <source>
        <dbReference type="EMBL" id="KAI8421223.1"/>
    </source>
</evidence>
<name>A0ACC0JAR4_CHOFU</name>